<dbReference type="Proteomes" id="UP001470230">
    <property type="component" value="Unassembled WGS sequence"/>
</dbReference>
<evidence type="ECO:0000256" key="5">
    <source>
        <dbReference type="ARBA" id="ARBA00023211"/>
    </source>
</evidence>
<dbReference type="InterPro" id="IPR050341">
    <property type="entry name" value="PP1_catalytic_subunit"/>
</dbReference>
<evidence type="ECO:0000313" key="10">
    <source>
        <dbReference type="EMBL" id="KAK8886487.1"/>
    </source>
</evidence>
<evidence type="ECO:0000256" key="8">
    <source>
        <dbReference type="RuleBase" id="RU004273"/>
    </source>
</evidence>
<reference evidence="10 11" key="1">
    <citation type="submission" date="2024-04" db="EMBL/GenBank/DDBJ databases">
        <title>Tritrichomonas musculus Genome.</title>
        <authorList>
            <person name="Alves-Ferreira E."/>
            <person name="Grigg M."/>
            <person name="Lorenzi H."/>
            <person name="Galac M."/>
        </authorList>
    </citation>
    <scope>NUCLEOTIDE SEQUENCE [LARGE SCALE GENOMIC DNA]</scope>
    <source>
        <strain evidence="10 11">EAF2021</strain>
    </source>
</reference>
<keyword evidence="5" id="KW-0464">Manganese</keyword>
<dbReference type="SMART" id="SM00156">
    <property type="entry name" value="PP2Ac"/>
    <property type="match status" value="1"/>
</dbReference>
<comment type="similarity">
    <text evidence="8">Belongs to the PPP phosphatase family.</text>
</comment>
<dbReference type="EMBL" id="JAPFFF010000007">
    <property type="protein sequence ID" value="KAK8886487.1"/>
    <property type="molecule type" value="Genomic_DNA"/>
</dbReference>
<dbReference type="EC" id="3.1.3.16" evidence="8"/>
<dbReference type="PROSITE" id="PS00125">
    <property type="entry name" value="SER_THR_PHOSPHATASE"/>
    <property type="match status" value="1"/>
</dbReference>
<keyword evidence="11" id="KW-1185">Reference proteome</keyword>
<keyword evidence="4" id="KW-0904">Protein phosphatase</keyword>
<evidence type="ECO:0000256" key="2">
    <source>
        <dbReference type="ARBA" id="ARBA00022723"/>
    </source>
</evidence>
<evidence type="ECO:0000256" key="7">
    <source>
        <dbReference type="ARBA" id="ARBA00048336"/>
    </source>
</evidence>
<evidence type="ECO:0000256" key="3">
    <source>
        <dbReference type="ARBA" id="ARBA00022801"/>
    </source>
</evidence>
<dbReference type="Gene3D" id="3.60.21.10">
    <property type="match status" value="1"/>
</dbReference>
<accession>A0ABR2K7K8</accession>
<comment type="catalytic activity">
    <reaction evidence="7 8">
        <text>O-phospho-L-threonyl-[protein] + H2O = L-threonyl-[protein] + phosphate</text>
        <dbReference type="Rhea" id="RHEA:47004"/>
        <dbReference type="Rhea" id="RHEA-COMP:11060"/>
        <dbReference type="Rhea" id="RHEA-COMP:11605"/>
        <dbReference type="ChEBI" id="CHEBI:15377"/>
        <dbReference type="ChEBI" id="CHEBI:30013"/>
        <dbReference type="ChEBI" id="CHEBI:43474"/>
        <dbReference type="ChEBI" id="CHEBI:61977"/>
        <dbReference type="EC" id="3.1.3.16"/>
    </reaction>
</comment>
<evidence type="ECO:0000259" key="9">
    <source>
        <dbReference type="PROSITE" id="PS00125"/>
    </source>
</evidence>
<evidence type="ECO:0000256" key="4">
    <source>
        <dbReference type="ARBA" id="ARBA00022912"/>
    </source>
</evidence>
<dbReference type="PANTHER" id="PTHR11668">
    <property type="entry name" value="SERINE/THREONINE PROTEIN PHOSPHATASE"/>
    <property type="match status" value="1"/>
</dbReference>
<dbReference type="InterPro" id="IPR004843">
    <property type="entry name" value="Calcineurin-like_PHP"/>
</dbReference>
<evidence type="ECO:0000313" key="11">
    <source>
        <dbReference type="Proteomes" id="UP001470230"/>
    </source>
</evidence>
<dbReference type="Pfam" id="PF00149">
    <property type="entry name" value="Metallophos"/>
    <property type="match status" value="1"/>
</dbReference>
<protein>
    <recommendedName>
        <fullName evidence="8">Serine/threonine-protein phosphatase</fullName>
        <ecNumber evidence="8">3.1.3.16</ecNumber>
    </recommendedName>
</protein>
<dbReference type="PANTHER" id="PTHR11668:SF300">
    <property type="entry name" value="SERINE_THREONINE-PROTEIN PHOSPHATASE"/>
    <property type="match status" value="1"/>
</dbReference>
<feature type="domain" description="Serine/threonine specific protein phosphatases" evidence="9">
    <location>
        <begin position="117"/>
        <end position="122"/>
    </location>
</feature>
<comment type="cofactor">
    <cofactor evidence="1">
        <name>Mn(2+)</name>
        <dbReference type="ChEBI" id="CHEBI:29035"/>
    </cofactor>
</comment>
<sequence>MHDVELNDFIFQVLVSRMRRDGHFYLDIKQVKRLVKDCTALFQNEKVQLRLDGKFTIVGDLHGNIDDLINIFQVYGDPQDEKYVFLGDYVDKGQNSLETILLLYALKIKFPNNIYLLRGNHESSSIGSFHDECMNFLNKRCYTLFCKSFSYMPLTAILNNKIFCVHGGFSHSILDILEIDKIERPISDISFSVASDLLWSDPSTSVKKFTSSPRGNGVLFGSDAVDQFLGDNDLSLIIRAHQYCQDGFKWSLDDCLTIFSASDYMGTKNKSGVAIVEKREETILNSTNEYSSNNRNSNSNDSKVEVQVDNILVSIRNFTSDFKRSDTKWKIIIPKWIFEEENGIKSIHLQHSLSPPFMNGHTDDDISMSKMINTKETALGNECDLNSTFLLF</sequence>
<dbReference type="InterPro" id="IPR029052">
    <property type="entry name" value="Metallo-depent_PP-like"/>
</dbReference>
<name>A0ABR2K7K8_9EUKA</name>
<keyword evidence="3 8" id="KW-0378">Hydrolase</keyword>
<comment type="caution">
    <text evidence="10">The sequence shown here is derived from an EMBL/GenBank/DDBJ whole genome shotgun (WGS) entry which is preliminary data.</text>
</comment>
<gene>
    <name evidence="10" type="ORF">M9Y10_041950</name>
</gene>
<evidence type="ECO:0000256" key="1">
    <source>
        <dbReference type="ARBA" id="ARBA00001936"/>
    </source>
</evidence>
<comment type="catalytic activity">
    <reaction evidence="6">
        <text>O-phospho-L-seryl-[protein] + H2O = L-seryl-[protein] + phosphate</text>
        <dbReference type="Rhea" id="RHEA:20629"/>
        <dbReference type="Rhea" id="RHEA-COMP:9863"/>
        <dbReference type="Rhea" id="RHEA-COMP:11604"/>
        <dbReference type="ChEBI" id="CHEBI:15377"/>
        <dbReference type="ChEBI" id="CHEBI:29999"/>
        <dbReference type="ChEBI" id="CHEBI:43474"/>
        <dbReference type="ChEBI" id="CHEBI:83421"/>
        <dbReference type="EC" id="3.1.3.16"/>
    </reaction>
</comment>
<evidence type="ECO:0000256" key="6">
    <source>
        <dbReference type="ARBA" id="ARBA00047761"/>
    </source>
</evidence>
<organism evidence="10 11">
    <name type="scientific">Tritrichomonas musculus</name>
    <dbReference type="NCBI Taxonomy" id="1915356"/>
    <lineage>
        <taxon>Eukaryota</taxon>
        <taxon>Metamonada</taxon>
        <taxon>Parabasalia</taxon>
        <taxon>Tritrichomonadida</taxon>
        <taxon>Tritrichomonadidae</taxon>
        <taxon>Tritrichomonas</taxon>
    </lineage>
</organism>
<dbReference type="SUPFAM" id="SSF56300">
    <property type="entry name" value="Metallo-dependent phosphatases"/>
    <property type="match status" value="1"/>
</dbReference>
<proteinExistence type="inferred from homology"/>
<dbReference type="InterPro" id="IPR006186">
    <property type="entry name" value="Ser/Thr-sp_prot-phosphatase"/>
</dbReference>
<dbReference type="PRINTS" id="PR00114">
    <property type="entry name" value="STPHPHTASE"/>
</dbReference>
<keyword evidence="2" id="KW-0479">Metal-binding</keyword>